<dbReference type="GO" id="GO:0006334">
    <property type="term" value="P:nucleosome assembly"/>
    <property type="evidence" value="ECO:0007669"/>
    <property type="project" value="InterPro"/>
</dbReference>
<dbReference type="PROSITE" id="PS51504">
    <property type="entry name" value="H15"/>
    <property type="match status" value="1"/>
</dbReference>
<evidence type="ECO:0000256" key="1">
    <source>
        <dbReference type="SAM" id="MobiDB-lite"/>
    </source>
</evidence>
<evidence type="ECO:0000313" key="4">
    <source>
        <dbReference type="Proteomes" id="UP001372834"/>
    </source>
</evidence>
<accession>A0AAN8XLU9</accession>
<dbReference type="Pfam" id="PF00538">
    <property type="entry name" value="Linker_histone"/>
    <property type="match status" value="1"/>
</dbReference>
<dbReference type="InterPro" id="IPR036388">
    <property type="entry name" value="WH-like_DNA-bd_sf"/>
</dbReference>
<gene>
    <name evidence="3" type="ORF">RUM43_004412</name>
</gene>
<dbReference type="GO" id="GO:0003677">
    <property type="term" value="F:DNA binding"/>
    <property type="evidence" value="ECO:0007669"/>
    <property type="project" value="InterPro"/>
</dbReference>
<name>A0AAN8XLU9_POLSC</name>
<dbReference type="InterPro" id="IPR005818">
    <property type="entry name" value="Histone_H1/H5_H15"/>
</dbReference>
<dbReference type="GO" id="GO:0000786">
    <property type="term" value="C:nucleosome"/>
    <property type="evidence" value="ECO:0007669"/>
    <property type="project" value="InterPro"/>
</dbReference>
<proteinExistence type="predicted"/>
<dbReference type="EMBL" id="JAWJWE010000002">
    <property type="protein sequence ID" value="KAK6642910.1"/>
    <property type="molecule type" value="Genomic_DNA"/>
</dbReference>
<organism evidence="3 4">
    <name type="scientific">Polyplax serrata</name>
    <name type="common">Common mouse louse</name>
    <dbReference type="NCBI Taxonomy" id="468196"/>
    <lineage>
        <taxon>Eukaryota</taxon>
        <taxon>Metazoa</taxon>
        <taxon>Ecdysozoa</taxon>
        <taxon>Arthropoda</taxon>
        <taxon>Hexapoda</taxon>
        <taxon>Insecta</taxon>
        <taxon>Pterygota</taxon>
        <taxon>Neoptera</taxon>
        <taxon>Paraneoptera</taxon>
        <taxon>Psocodea</taxon>
        <taxon>Troctomorpha</taxon>
        <taxon>Phthiraptera</taxon>
        <taxon>Anoplura</taxon>
        <taxon>Polyplacidae</taxon>
        <taxon>Polyplax</taxon>
    </lineage>
</organism>
<evidence type="ECO:0000259" key="2">
    <source>
        <dbReference type="PROSITE" id="PS51504"/>
    </source>
</evidence>
<evidence type="ECO:0000313" key="3">
    <source>
        <dbReference type="EMBL" id="KAK6642910.1"/>
    </source>
</evidence>
<dbReference type="AlphaFoldDB" id="A0AAN8XLU9"/>
<dbReference type="SUPFAM" id="SSF46785">
    <property type="entry name" value="Winged helix' DNA-binding domain"/>
    <property type="match status" value="1"/>
</dbReference>
<feature type="compositionally biased region" description="Acidic residues" evidence="1">
    <location>
        <begin position="91"/>
        <end position="108"/>
    </location>
</feature>
<dbReference type="Gene3D" id="1.10.10.10">
    <property type="entry name" value="Winged helix-like DNA-binding domain superfamily/Winged helix DNA-binding domain"/>
    <property type="match status" value="1"/>
</dbReference>
<protein>
    <recommendedName>
        <fullName evidence="2">H15 domain-containing protein</fullName>
    </recommendedName>
</protein>
<dbReference type="InterPro" id="IPR036390">
    <property type="entry name" value="WH_DNA-bd_sf"/>
</dbReference>
<comment type="caution">
    <text evidence="3">The sequence shown here is derived from an EMBL/GenBank/DDBJ whole genome shotgun (WGS) entry which is preliminary data.</text>
</comment>
<feature type="region of interest" description="Disordered" evidence="1">
    <location>
        <begin position="86"/>
        <end position="115"/>
    </location>
</feature>
<reference evidence="3 4" key="1">
    <citation type="submission" date="2023-10" db="EMBL/GenBank/DDBJ databases">
        <title>Genomes of two closely related lineages of the louse Polyplax serrata with different host specificities.</title>
        <authorList>
            <person name="Martinu J."/>
            <person name="Tarabai H."/>
            <person name="Stefka J."/>
            <person name="Hypsa V."/>
        </authorList>
    </citation>
    <scope>NUCLEOTIDE SEQUENCE [LARGE SCALE GENOMIC DNA]</scope>
    <source>
        <strain evidence="3">HR10_N</strain>
    </source>
</reference>
<dbReference type="Proteomes" id="UP001372834">
    <property type="component" value="Unassembled WGS sequence"/>
</dbReference>
<sequence length="146" mass="16605">MCDSKPKVPLSDLILAAICYLQEKNGVPACEIAGFIAKKRGCDADKILQSVKNILCKAVEEGILRKNNGLYRIKCEYDDLPKKDDEKVDLCEEESEDDDEDDDDEDEQNNQPIDPCKCLKLSRECLSEEDENRCGEKKCPKKRKCK</sequence>
<feature type="domain" description="H15" evidence="2">
    <location>
        <begin position="6"/>
        <end position="75"/>
    </location>
</feature>